<dbReference type="SMART" id="SM00475">
    <property type="entry name" value="53EXOc"/>
    <property type="match status" value="1"/>
</dbReference>
<dbReference type="GO" id="GO:0008409">
    <property type="term" value="F:5'-3' exonuclease activity"/>
    <property type="evidence" value="ECO:0007669"/>
    <property type="project" value="InterPro"/>
</dbReference>
<evidence type="ECO:0000313" key="2">
    <source>
        <dbReference type="EMBL" id="DAF89383.1"/>
    </source>
</evidence>
<name>A0A8S5U4K4_9CAUD</name>
<dbReference type="InterPro" id="IPR036279">
    <property type="entry name" value="5-3_exonuclease_C_sf"/>
</dbReference>
<dbReference type="GO" id="GO:0003677">
    <property type="term" value="F:DNA binding"/>
    <property type="evidence" value="ECO:0007669"/>
    <property type="project" value="InterPro"/>
</dbReference>
<dbReference type="Pfam" id="PF02739">
    <property type="entry name" value="5_3_exonuc_N"/>
    <property type="match status" value="1"/>
</dbReference>
<dbReference type="SUPFAM" id="SSF88723">
    <property type="entry name" value="PIN domain-like"/>
    <property type="match status" value="1"/>
</dbReference>
<organism evidence="2">
    <name type="scientific">Caudovirales sp. ct2KA10</name>
    <dbReference type="NCBI Taxonomy" id="2825757"/>
    <lineage>
        <taxon>Viruses</taxon>
        <taxon>Duplodnaviria</taxon>
        <taxon>Heunggongvirae</taxon>
        <taxon>Uroviricota</taxon>
        <taxon>Caudoviricetes</taxon>
    </lineage>
</organism>
<feature type="domain" description="5'-3' exonuclease" evidence="1">
    <location>
        <begin position="36"/>
        <end position="247"/>
    </location>
</feature>
<sequence>MMNLIFDADMLLFVSLLECEKPVHWGNDIWTLHCDMREATTYFSNFAKELSDKILDHYKYKGEYRWFMCLTDKDHVNFRNEEVFKDYKGNRTGKRRPICFNPMREWIRENFVCYMEPHLEADDCCGLLTKELEGDYVLVSGDKDFRAIEGKFYDFMRNEYFETTKEDARRWHLKQTIMGDTTDNYKGASGFGEVKTTRLLDELGYTWETVLRAYKGDAEEALKNARLAYILHEKGDYDWKTGSIRLWEPDS</sequence>
<dbReference type="InterPro" id="IPR029060">
    <property type="entry name" value="PIN-like_dom_sf"/>
</dbReference>
<proteinExistence type="predicted"/>
<dbReference type="SUPFAM" id="SSF47807">
    <property type="entry name" value="5' to 3' exonuclease, C-terminal subdomain"/>
    <property type="match status" value="1"/>
</dbReference>
<protein>
    <submittedName>
        <fullName evidence="2">Exodeoxyribonuclease</fullName>
    </submittedName>
</protein>
<evidence type="ECO:0000259" key="1">
    <source>
        <dbReference type="SMART" id="SM00475"/>
    </source>
</evidence>
<dbReference type="Gene3D" id="1.10.150.20">
    <property type="entry name" value="5' to 3' exonuclease, C-terminal subdomain"/>
    <property type="match status" value="1"/>
</dbReference>
<accession>A0A8S5U4K4</accession>
<dbReference type="InterPro" id="IPR002421">
    <property type="entry name" value="5-3_exonuclease"/>
</dbReference>
<dbReference type="InterPro" id="IPR020046">
    <property type="entry name" value="5-3_exonucl_a-hlix_arch_N"/>
</dbReference>
<dbReference type="EMBL" id="BK016009">
    <property type="protein sequence ID" value="DAF89383.1"/>
    <property type="molecule type" value="Genomic_DNA"/>
</dbReference>
<dbReference type="Gene3D" id="3.40.50.1010">
    <property type="entry name" value="5'-nuclease"/>
    <property type="match status" value="1"/>
</dbReference>
<reference evidence="2" key="1">
    <citation type="journal article" date="2021" name="Proc. Natl. Acad. Sci. U.S.A.">
        <title>A Catalog of Tens of Thousands of Viruses from Human Metagenomes Reveals Hidden Associations with Chronic Diseases.</title>
        <authorList>
            <person name="Tisza M.J."/>
            <person name="Buck C.B."/>
        </authorList>
    </citation>
    <scope>NUCLEOTIDE SEQUENCE</scope>
    <source>
        <strain evidence="2">Ct2KA10</strain>
    </source>
</reference>